<feature type="region of interest" description="Disordered" evidence="2">
    <location>
        <begin position="428"/>
        <end position="478"/>
    </location>
</feature>
<evidence type="ECO:0000313" key="4">
    <source>
        <dbReference type="Proteomes" id="UP000695022"/>
    </source>
</evidence>
<dbReference type="RefSeq" id="XP_014667813.1">
    <property type="nucleotide sequence ID" value="XM_014812327.1"/>
</dbReference>
<dbReference type="InterPro" id="IPR039767">
    <property type="entry name" value="RALBP1"/>
</dbReference>
<dbReference type="RefSeq" id="XP_014667815.1">
    <property type="nucleotide sequence ID" value="XM_014812329.1"/>
</dbReference>
<feature type="compositionally biased region" description="Basic and acidic residues" evidence="2">
    <location>
        <begin position="585"/>
        <end position="601"/>
    </location>
</feature>
<feature type="region of interest" description="Disordered" evidence="2">
    <location>
        <begin position="1"/>
        <end position="153"/>
    </location>
</feature>
<dbReference type="InterPro" id="IPR008936">
    <property type="entry name" value="Rho_GTPase_activation_prot"/>
</dbReference>
<feature type="domain" description="Rho-GAP" evidence="3">
    <location>
        <begin position="165"/>
        <end position="383"/>
    </location>
</feature>
<feature type="compositionally biased region" description="Basic residues" evidence="2">
    <location>
        <begin position="134"/>
        <end position="148"/>
    </location>
</feature>
<evidence type="ECO:0000313" key="6">
    <source>
        <dbReference type="RefSeq" id="XP_014667814.1"/>
    </source>
</evidence>
<proteinExistence type="predicted"/>
<evidence type="ECO:0000313" key="5">
    <source>
        <dbReference type="RefSeq" id="XP_014667813.1"/>
    </source>
</evidence>
<sequence>MSFDAHVEREFPGLYPDEDDMVGEEPERPPRKKDGKKKDKKKDKEKGYKAFEGESSGEELVPEGSKSPTKIKKSKHSFRFAKKSEKPKVKEREKDKDKNKDREKDKDKCKDKDRDKDKDKTKGDKDRDKDKEKAKQRHKLKLKMKRKLQQKEDSIDIPERPVFGVPLSLAVERSMCHDGIELPIIVRECIDFVEENGLKCEGIYRQPGTKSKVETLKKCYNKGLCPKLTDYDSNTVASLLKQYLREIPEPIIASDLTNRLEEACARKNEEQKLGAVMQILQELPLHNRLLLSWIIKHMVHVIEKEAANKMSLQNVSIVLSPTLQVSHRVLNMFFIHHATLFKGTQIKKYIPALKPGTSTRLSLELPDNPACIEEEIQRQEGILNQLHAEINAGNTSKQKEELLWEIQRIVTQLKRKLRVAKRVADIKSQARKEDGTALGAESTGKGGGESSTSTPSKSPRTRQSKGDSGKGRAPDPTKAIQAIRLSVDAAALAKKELKEAAAEFAEKEVKSVSAVAAEKGETATAKENSVMKTASDDMQADADVVKPDEITIELSDNEEPEDKSNVATDLVDSVSRTKGKIPVESSHELSETEGQDGKQPDTQELPSVVPTEETQTPVTQGNVKQEDKPLTAVSTKSEDTSGLTYEMLDLLAEQRYLKLEEDDLLSIAKTLRQRIQAERDEIARLREEINAIESSRLEDSSSEASSLSDFESTSSSESEDEEELLMVLKKLMEDNDQLESKNIDLTRQVVKERQACVGIRVQIRLIQQQQEYKGDKDFSPHKETIL</sequence>
<dbReference type="Gene3D" id="1.20.58.90">
    <property type="match status" value="1"/>
</dbReference>
<evidence type="ECO:0000256" key="1">
    <source>
        <dbReference type="ARBA" id="ARBA00022468"/>
    </source>
</evidence>
<dbReference type="PANTHER" id="PTHR12783:SF5">
    <property type="entry name" value="RALA-BINDING PROTEIN 1"/>
    <property type="match status" value="1"/>
</dbReference>
<dbReference type="Pfam" id="PF00620">
    <property type="entry name" value="RhoGAP"/>
    <property type="match status" value="1"/>
</dbReference>
<dbReference type="RefSeq" id="XP_014667816.1">
    <property type="nucleotide sequence ID" value="XM_014812330.1"/>
</dbReference>
<feature type="compositionally biased region" description="Basic and acidic residues" evidence="2">
    <location>
        <begin position="42"/>
        <end position="52"/>
    </location>
</feature>
<keyword evidence="1" id="KW-0343">GTPase activation</keyword>
<dbReference type="SUPFAM" id="SSF48350">
    <property type="entry name" value="GTPase activation domain, GAP"/>
    <property type="match status" value="1"/>
</dbReference>
<organism evidence="4 7">
    <name type="scientific">Priapulus caudatus</name>
    <name type="common">Priapulid worm</name>
    <dbReference type="NCBI Taxonomy" id="37621"/>
    <lineage>
        <taxon>Eukaryota</taxon>
        <taxon>Metazoa</taxon>
        <taxon>Ecdysozoa</taxon>
        <taxon>Scalidophora</taxon>
        <taxon>Priapulida</taxon>
        <taxon>Priapulimorpha</taxon>
        <taxon>Priapulimorphida</taxon>
        <taxon>Priapulidae</taxon>
        <taxon>Priapulus</taxon>
    </lineage>
</organism>
<evidence type="ECO:0000313" key="7">
    <source>
        <dbReference type="RefSeq" id="XP_014667815.1"/>
    </source>
</evidence>
<feature type="compositionally biased region" description="Basic and acidic residues" evidence="2">
    <location>
        <begin position="464"/>
        <end position="475"/>
    </location>
</feature>
<dbReference type="PANTHER" id="PTHR12783">
    <property type="entry name" value="RALA BINDING PROTEIN 1 RALBP1"/>
    <property type="match status" value="1"/>
</dbReference>
<protein>
    <submittedName>
        <fullName evidence="5 6">RalA-binding protein 1-A-like</fullName>
    </submittedName>
</protein>
<evidence type="ECO:0000259" key="3">
    <source>
        <dbReference type="PROSITE" id="PS50238"/>
    </source>
</evidence>
<evidence type="ECO:0000313" key="8">
    <source>
        <dbReference type="RefSeq" id="XP_014667816.1"/>
    </source>
</evidence>
<dbReference type="Gene3D" id="1.10.555.10">
    <property type="entry name" value="Rho GTPase activation protein"/>
    <property type="match status" value="1"/>
</dbReference>
<dbReference type="Pfam" id="PF20924">
    <property type="entry name" value="RLIP76_Ral-bd"/>
    <property type="match status" value="1"/>
</dbReference>
<dbReference type="InterPro" id="IPR049041">
    <property type="entry name" value="RalBP1-like_Ral-bd"/>
</dbReference>
<evidence type="ECO:0000256" key="2">
    <source>
        <dbReference type="SAM" id="MobiDB-lite"/>
    </source>
</evidence>
<dbReference type="InterPro" id="IPR000198">
    <property type="entry name" value="RhoGAP_dom"/>
</dbReference>
<feature type="region of interest" description="Disordered" evidence="2">
    <location>
        <begin position="692"/>
        <end position="723"/>
    </location>
</feature>
<dbReference type="GeneID" id="106809294"/>
<accession>A0ABM1E6J4</accession>
<feature type="compositionally biased region" description="Basic residues" evidence="2">
    <location>
        <begin position="30"/>
        <end position="41"/>
    </location>
</feature>
<feature type="region of interest" description="Disordered" evidence="2">
    <location>
        <begin position="521"/>
        <end position="640"/>
    </location>
</feature>
<feature type="compositionally biased region" description="Basic residues" evidence="2">
    <location>
        <begin position="69"/>
        <end position="81"/>
    </location>
</feature>
<feature type="compositionally biased region" description="Low complexity" evidence="2">
    <location>
        <begin position="608"/>
        <end position="620"/>
    </location>
</feature>
<dbReference type="RefSeq" id="XP_014667814.1">
    <property type="nucleotide sequence ID" value="XM_014812328.1"/>
</dbReference>
<dbReference type="Proteomes" id="UP000695022">
    <property type="component" value="Unplaced"/>
</dbReference>
<reference evidence="5 6" key="1">
    <citation type="submission" date="2025-05" db="UniProtKB">
        <authorList>
            <consortium name="RefSeq"/>
        </authorList>
    </citation>
    <scope>IDENTIFICATION</scope>
</reference>
<name>A0ABM1E6J4_PRICU</name>
<feature type="compositionally biased region" description="Basic and acidic residues" evidence="2">
    <location>
        <begin position="82"/>
        <end position="133"/>
    </location>
</feature>
<gene>
    <name evidence="5 6 7 8" type="primary">LOC106809294</name>
</gene>
<keyword evidence="4" id="KW-1185">Reference proteome</keyword>
<feature type="compositionally biased region" description="Basic and acidic residues" evidence="2">
    <location>
        <begin position="1"/>
        <end position="11"/>
    </location>
</feature>
<dbReference type="PROSITE" id="PS50238">
    <property type="entry name" value="RHOGAP"/>
    <property type="match status" value="1"/>
</dbReference>
<dbReference type="SMART" id="SM00324">
    <property type="entry name" value="RhoGAP"/>
    <property type="match status" value="1"/>
</dbReference>
<feature type="compositionally biased region" description="Low complexity" evidence="2">
    <location>
        <begin position="702"/>
        <end position="716"/>
    </location>
</feature>